<protein>
    <recommendedName>
        <fullName evidence="3">CCHC-type domain-containing protein</fullName>
    </recommendedName>
</protein>
<evidence type="ECO:0000313" key="4">
    <source>
        <dbReference type="Ensembl" id="ENSCCRP00010026121.1"/>
    </source>
</evidence>
<dbReference type="GO" id="GO:0008270">
    <property type="term" value="F:zinc ion binding"/>
    <property type="evidence" value="ECO:0007669"/>
    <property type="project" value="UniProtKB-KW"/>
</dbReference>
<reference evidence="4" key="2">
    <citation type="submission" date="2025-09" db="UniProtKB">
        <authorList>
            <consortium name="Ensembl"/>
        </authorList>
    </citation>
    <scope>IDENTIFICATION</scope>
</reference>
<dbReference type="SUPFAM" id="SSF57756">
    <property type="entry name" value="Retrovirus zinc finger-like domains"/>
    <property type="match status" value="1"/>
</dbReference>
<dbReference type="InterPro" id="IPR032567">
    <property type="entry name" value="RTL1-rel"/>
</dbReference>
<dbReference type="PROSITE" id="PS50158">
    <property type="entry name" value="ZF_CCHC"/>
    <property type="match status" value="1"/>
</dbReference>
<dbReference type="Ensembl" id="ENSCCRT00010028670.1">
    <property type="protein sequence ID" value="ENSCCRP00010026121.1"/>
    <property type="gene ID" value="ENSCCRG00010011239.1"/>
</dbReference>
<keyword evidence="1" id="KW-0862">Zinc</keyword>
<keyword evidence="1" id="KW-0863">Zinc-finger</keyword>
<sequence>MTEPSDHTMDSASAARFEQMFAGNHARMNHQDEQIGASGRAIQALVMQVTVLTSQVQRLRGPTAPAPPPLVSPENPNLNRPEPRIPTPERYSSEPNLCRAFLTKCSIYFSLQPMTFSSEESKVALVMTLLSGRAALWGTAVWQNQHDCCSSFQALKQEMGRVFDRGVAGREAARQLADRRQNNNSVSDYSIEFRTLAAKCKWNVEAQWDMFLHGLADRVQREIYMLELPKTLDGLVELALRVDARLQQRETRPYQAPVGDFAEFSGYRRGHTVSPPNDPEPMQVGRARLSREEREHCRSRGLCLYCGEAGHFVSTCPLKDQARR</sequence>
<dbReference type="PANTHER" id="PTHR15503:SF36">
    <property type="entry name" value="RETROTRANSPOSON GAG-LIKE PROTEIN 5"/>
    <property type="match status" value="1"/>
</dbReference>
<evidence type="ECO:0000256" key="1">
    <source>
        <dbReference type="PROSITE-ProRule" id="PRU00047"/>
    </source>
</evidence>
<dbReference type="PANTHER" id="PTHR15503">
    <property type="entry name" value="LDOC1 RELATED"/>
    <property type="match status" value="1"/>
</dbReference>
<dbReference type="InterPro" id="IPR036875">
    <property type="entry name" value="Znf_CCHC_sf"/>
</dbReference>
<evidence type="ECO:0000256" key="2">
    <source>
        <dbReference type="SAM" id="MobiDB-lite"/>
    </source>
</evidence>
<feature type="region of interest" description="Disordered" evidence="2">
    <location>
        <begin position="59"/>
        <end position="92"/>
    </location>
</feature>
<evidence type="ECO:0000313" key="5">
    <source>
        <dbReference type="Proteomes" id="UP000694427"/>
    </source>
</evidence>
<accession>A0A8C1J3P7</accession>
<reference evidence="4" key="1">
    <citation type="submission" date="2025-08" db="UniProtKB">
        <authorList>
            <consortium name="Ensembl"/>
        </authorList>
    </citation>
    <scope>IDENTIFICATION</scope>
</reference>
<keyword evidence="1" id="KW-0479">Metal-binding</keyword>
<dbReference type="InterPro" id="IPR001878">
    <property type="entry name" value="Znf_CCHC"/>
</dbReference>
<dbReference type="AlphaFoldDB" id="A0A8C1J3P7"/>
<evidence type="ECO:0000259" key="3">
    <source>
        <dbReference type="PROSITE" id="PS50158"/>
    </source>
</evidence>
<dbReference type="Pfam" id="PF03732">
    <property type="entry name" value="Retrotrans_gag"/>
    <property type="match status" value="1"/>
</dbReference>
<dbReference type="Gene3D" id="4.10.60.10">
    <property type="entry name" value="Zinc finger, CCHC-type"/>
    <property type="match status" value="1"/>
</dbReference>
<dbReference type="InterPro" id="IPR005162">
    <property type="entry name" value="Retrotrans_gag_dom"/>
</dbReference>
<name>A0A8C1J3P7_CYPCA</name>
<keyword evidence="5" id="KW-1185">Reference proteome</keyword>
<organism evidence="4 5">
    <name type="scientific">Cyprinus carpio</name>
    <name type="common">Common carp</name>
    <dbReference type="NCBI Taxonomy" id="7962"/>
    <lineage>
        <taxon>Eukaryota</taxon>
        <taxon>Metazoa</taxon>
        <taxon>Chordata</taxon>
        <taxon>Craniata</taxon>
        <taxon>Vertebrata</taxon>
        <taxon>Euteleostomi</taxon>
        <taxon>Actinopterygii</taxon>
        <taxon>Neopterygii</taxon>
        <taxon>Teleostei</taxon>
        <taxon>Ostariophysi</taxon>
        <taxon>Cypriniformes</taxon>
        <taxon>Cyprinidae</taxon>
        <taxon>Cyprininae</taxon>
        <taxon>Cyprinus</taxon>
    </lineage>
</organism>
<feature type="domain" description="CCHC-type" evidence="3">
    <location>
        <begin position="303"/>
        <end position="317"/>
    </location>
</feature>
<dbReference type="GO" id="GO:0003676">
    <property type="term" value="F:nucleic acid binding"/>
    <property type="evidence" value="ECO:0007669"/>
    <property type="project" value="InterPro"/>
</dbReference>
<dbReference type="Proteomes" id="UP000694427">
    <property type="component" value="Unplaced"/>
</dbReference>
<proteinExistence type="predicted"/>